<dbReference type="InterPro" id="IPR002880">
    <property type="entry name" value="Pyrv_Fd/Flavodoxin_OxRdtase_N"/>
</dbReference>
<sequence>MNDTLRDRYTATAGTVYLTGTQALVRLLLDQRRLDRARGLGTAGFVSGYEGSPLAGYDLELARQSDLLAEHDLVHRPGLNEELAATAVQGSQLAATRPDARHAGVFGVWYGKAPGLDRATDALRHANLMGTHPMGGALALVGDDPVAKSSTVPSASEHALADLGMPTLYPSDSQDILDLGLHAVEMSRASGLWTAMKLVTNIADGGSTVRVGLDRIRPVRPEVSHDGRPYRHEVTAKLVGGVPVTAEATAFGVRLRVAGEYAARNGLNVLRSAGPADRFGIVAAGKAYLDVCQALRRLGLDDEALARHGIRVLKLGLIYPLEPVITAEFAGGLDEILVVEEKRPFLETALKERLYGTAAPRIVGKHDPSGAPLLRQDAELDVEAVTAALAARLSDVLDLPQARAWQAERAPRQRVTAGRSLPLVSRTPYFCSGCPHNRSTRVPPGTLVGGGIGCHAMVLLMEPEQVGDVLGVTQMGGEGAQWLGMAPFVDTGHLVQNLGDGTFHHSGSLAVRAAVAAEANITFKLLYNSAVAMTGGQRAVGMRSVPELTELLAAEGVRRIIVTTEDLRRYRRVRLARGAAVWHRDRLEEAQRTLAAVPGVTVLIHDQQCAAERRRDRKRAGAAAPQTRIVINERVCEGCGDCGAKSNCLSVQPVQTEYGRKTRIHQSSCNTDYSCLDGDCPSFVTVRPGSRPARGGPGRDRPLEEPAPSVDGTDFTIRITGVGGTGVVTVAQIVAAAAQLDGRYVSTLDQTGLSQKGGAVVSDLKISRTPVDRANKAAEGECDLYLGCDLLVAADQRNLATAHPGRTVAVVSTAQVPTGRMVVDPGMAFPDLSELTARVATAARPQPSVFLDARALTVAEFGDDQCANVVLLGAAYQAGALPLPVTALQEAIKLNGAAVERNLRAFELGRRAAGEGVPAVPEERQGTGAERALLARIAPGVHATAAEDLAALAADRAADLIAYQDVRYAEDYLAEVERTWRAESERAPGAQALTEAVARQLYKLMAYKDEYEVARLCLDPEFAARVTAEFGPGARFSWRLHPPVLRAMGLDRKISLGPWARPALVLLRAARRLRGTRLDLFGLARVRRVERELVAEYRAVLGELRRTLDPDGHDLAVRIAELPDMIRGYEQIKLDNVERYRRRLAELREELVPAAG</sequence>
<gene>
    <name evidence="4" type="ORF">Amac_030600</name>
</gene>
<keyword evidence="5" id="KW-1185">Reference proteome</keyword>
<dbReference type="EMBL" id="BLAE01000015">
    <property type="protein sequence ID" value="GES09464.1"/>
    <property type="molecule type" value="Genomic_DNA"/>
</dbReference>
<dbReference type="CDD" id="cd07034">
    <property type="entry name" value="TPP_PYR_PFOR_IOR-alpha_like"/>
    <property type="match status" value="1"/>
</dbReference>
<evidence type="ECO:0000313" key="5">
    <source>
        <dbReference type="Proteomes" id="UP000331127"/>
    </source>
</evidence>
<dbReference type="InterPro" id="IPR051457">
    <property type="entry name" value="2-oxoacid:Fd_oxidoreductase"/>
</dbReference>
<evidence type="ECO:0000256" key="1">
    <source>
        <dbReference type="ARBA" id="ARBA00023002"/>
    </source>
</evidence>
<dbReference type="AlphaFoldDB" id="A0A5M3WKP3"/>
<dbReference type="SUPFAM" id="SSF52922">
    <property type="entry name" value="TK C-terminal domain-like"/>
    <property type="match status" value="1"/>
</dbReference>
<dbReference type="NCBIfam" id="NF009589">
    <property type="entry name" value="PRK13030.1"/>
    <property type="match status" value="1"/>
</dbReference>
<dbReference type="InterPro" id="IPR046667">
    <property type="entry name" value="DUF6537"/>
</dbReference>
<dbReference type="PANTHER" id="PTHR48084">
    <property type="entry name" value="2-OXOGLUTARATE OXIDOREDUCTASE SUBUNIT KORB-RELATED"/>
    <property type="match status" value="1"/>
</dbReference>
<dbReference type="InterPro" id="IPR019752">
    <property type="entry name" value="Pyrv/ketoisovalerate_OxRed_cat"/>
</dbReference>
<dbReference type="PROSITE" id="PS51379">
    <property type="entry name" value="4FE4S_FER_2"/>
    <property type="match status" value="1"/>
</dbReference>
<dbReference type="Gene3D" id="3.40.50.970">
    <property type="match status" value="1"/>
</dbReference>
<evidence type="ECO:0000256" key="2">
    <source>
        <dbReference type="SAM" id="MobiDB-lite"/>
    </source>
</evidence>
<proteinExistence type="predicted"/>
<evidence type="ECO:0000259" key="3">
    <source>
        <dbReference type="PROSITE" id="PS51379"/>
    </source>
</evidence>
<dbReference type="InterPro" id="IPR002869">
    <property type="entry name" value="Pyrv_flavodox_OxRed_cen"/>
</dbReference>
<dbReference type="Pfam" id="PF01558">
    <property type="entry name" value="POR"/>
    <property type="match status" value="1"/>
</dbReference>
<dbReference type="Gene3D" id="3.40.920.10">
    <property type="entry name" value="Pyruvate-ferredoxin oxidoreductase, PFOR, domain III"/>
    <property type="match status" value="1"/>
</dbReference>
<feature type="region of interest" description="Disordered" evidence="2">
    <location>
        <begin position="687"/>
        <end position="711"/>
    </location>
</feature>
<dbReference type="RefSeq" id="WP_155354994.1">
    <property type="nucleotide sequence ID" value="NZ_BAAAHL010000069.1"/>
</dbReference>
<comment type="caution">
    <text evidence="4">The sequence shown here is derived from an EMBL/GenBank/DDBJ whole genome shotgun (WGS) entry which is preliminary data.</text>
</comment>
<keyword evidence="4" id="KW-0670">Pyruvate</keyword>
<dbReference type="InterPro" id="IPR017896">
    <property type="entry name" value="4Fe4S_Fe-S-bd"/>
</dbReference>
<dbReference type="SUPFAM" id="SSF52518">
    <property type="entry name" value="Thiamin diphosphate-binding fold (THDP-binding)"/>
    <property type="match status" value="2"/>
</dbReference>
<protein>
    <submittedName>
        <fullName evidence="4">Pyruvate ferredoxin/flavodoxin oxidoreductase</fullName>
    </submittedName>
</protein>
<dbReference type="Pfam" id="PF20169">
    <property type="entry name" value="DUF6537"/>
    <property type="match status" value="1"/>
</dbReference>
<accession>A0A5M3WKP3</accession>
<keyword evidence="1" id="KW-0560">Oxidoreductase</keyword>
<dbReference type="NCBIfam" id="NF009588">
    <property type="entry name" value="PRK13029.1"/>
    <property type="match status" value="1"/>
</dbReference>
<dbReference type="PANTHER" id="PTHR48084:SF3">
    <property type="entry name" value="SUBUNIT OF PYRUVATE:FLAVODOXIN OXIDOREDUCTASE"/>
    <property type="match status" value="1"/>
</dbReference>
<organism evidence="4 5">
    <name type="scientific">Acrocarpospora macrocephala</name>
    <dbReference type="NCBI Taxonomy" id="150177"/>
    <lineage>
        <taxon>Bacteria</taxon>
        <taxon>Bacillati</taxon>
        <taxon>Actinomycetota</taxon>
        <taxon>Actinomycetes</taxon>
        <taxon>Streptosporangiales</taxon>
        <taxon>Streptosporangiaceae</taxon>
        <taxon>Acrocarpospora</taxon>
    </lineage>
</organism>
<dbReference type="GO" id="GO:0000287">
    <property type="term" value="F:magnesium ion binding"/>
    <property type="evidence" value="ECO:0007669"/>
    <property type="project" value="UniProtKB-ARBA"/>
</dbReference>
<dbReference type="InterPro" id="IPR009014">
    <property type="entry name" value="Transketo_C/PFOR_II"/>
</dbReference>
<reference evidence="4 5" key="1">
    <citation type="submission" date="2019-10" db="EMBL/GenBank/DDBJ databases">
        <title>Whole genome shotgun sequence of Acrocarpospora macrocephala NBRC 16266.</title>
        <authorList>
            <person name="Ichikawa N."/>
            <person name="Kimura A."/>
            <person name="Kitahashi Y."/>
            <person name="Komaki H."/>
            <person name="Oguchi A."/>
        </authorList>
    </citation>
    <scope>NUCLEOTIDE SEQUENCE [LARGE SCALE GENOMIC DNA]</scope>
    <source>
        <strain evidence="4 5">NBRC 16266</strain>
    </source>
</reference>
<feature type="domain" description="4Fe-4S ferredoxin-type" evidence="3">
    <location>
        <begin position="627"/>
        <end position="659"/>
    </location>
</feature>
<dbReference type="SUPFAM" id="SSF53323">
    <property type="entry name" value="Pyruvate-ferredoxin oxidoreductase, PFOR, domain III"/>
    <property type="match status" value="1"/>
</dbReference>
<dbReference type="GO" id="GO:0016903">
    <property type="term" value="F:oxidoreductase activity, acting on the aldehyde or oxo group of donors"/>
    <property type="evidence" value="ECO:0007669"/>
    <property type="project" value="InterPro"/>
</dbReference>
<dbReference type="Proteomes" id="UP000331127">
    <property type="component" value="Unassembled WGS sequence"/>
</dbReference>
<name>A0A5M3WKP3_9ACTN</name>
<evidence type="ECO:0000313" key="4">
    <source>
        <dbReference type="EMBL" id="GES09464.1"/>
    </source>
</evidence>
<dbReference type="OrthoDB" id="9803617at2"/>
<dbReference type="InterPro" id="IPR029061">
    <property type="entry name" value="THDP-binding"/>
</dbReference>